<name>J7IY15_DESMD</name>
<gene>
    <name evidence="1" type="ordered locus">Desmer_2052</name>
</gene>
<dbReference type="KEGG" id="dmi:Desmer_2052"/>
<dbReference type="STRING" id="768704.Desmer_2052"/>
<reference evidence="2" key="2">
    <citation type="submission" date="2012-08" db="EMBL/GenBank/DDBJ databases">
        <title>Finished genome of Desulfosporosinus meridiei DSM 13257.</title>
        <authorList>
            <person name="Huntemann M."/>
            <person name="Wei C.-L."/>
            <person name="Han J."/>
            <person name="Detter J.C."/>
            <person name="Han C."/>
            <person name="Davenport K."/>
            <person name="Daligault H."/>
            <person name="Erkkila T."/>
            <person name="Gu W."/>
            <person name="Munk A.C.C."/>
            <person name="Teshima H."/>
            <person name="Xu Y."/>
            <person name="Chain P."/>
            <person name="Tapia R."/>
            <person name="Chen A."/>
            <person name="Krypides N."/>
            <person name="Mavromatis K."/>
            <person name="Markowitz V."/>
            <person name="Szeto E."/>
            <person name="Ivanova N."/>
            <person name="Mikhailova N."/>
            <person name="Ovchinnikova G."/>
            <person name="Pagani I."/>
            <person name="Pati A."/>
            <person name="Goodwin L."/>
            <person name="Peters L."/>
            <person name="Pitluck S."/>
            <person name="Woyke T."/>
            <person name="Pester M."/>
            <person name="Spring S."/>
            <person name="Ollivier B."/>
            <person name="Rattei T."/>
            <person name="Klenk H.-P."/>
            <person name="Wagner M."/>
            <person name="Loy A."/>
        </authorList>
    </citation>
    <scope>NUCLEOTIDE SEQUENCE [LARGE SCALE GENOMIC DNA]</scope>
    <source>
        <strain evidence="2">ATCC BAA-275 / DSM 13257 / NCIMB 13706 / S10</strain>
    </source>
</reference>
<proteinExistence type="predicted"/>
<protein>
    <submittedName>
        <fullName evidence="1">Uncharacterized protein</fullName>
    </submittedName>
</protein>
<evidence type="ECO:0000313" key="1">
    <source>
        <dbReference type="EMBL" id="AFQ43993.1"/>
    </source>
</evidence>
<dbReference type="AlphaFoldDB" id="J7IY15"/>
<sequence length="112" mass="13253">MFSSPHDLVPKWVKKDDSFFVSIKGRVPSKYGWVKNVKPYTLEDFIKKDLESLGMDYGEISDDLKIKYKIFLDSVNKYNEGTPIQTYFAEYGILEKKIVQRFTKVFFYNVEE</sequence>
<accession>J7IY15</accession>
<dbReference type="EMBL" id="CP003629">
    <property type="protein sequence ID" value="AFQ43993.1"/>
    <property type="molecule type" value="Genomic_DNA"/>
</dbReference>
<evidence type="ECO:0000313" key="2">
    <source>
        <dbReference type="Proteomes" id="UP000005262"/>
    </source>
</evidence>
<organism evidence="1 2">
    <name type="scientific">Desulfosporosinus meridiei (strain ATCC BAA-275 / DSM 13257 / KCTC 12902 / NCIMB 13706 / S10)</name>
    <dbReference type="NCBI Taxonomy" id="768704"/>
    <lineage>
        <taxon>Bacteria</taxon>
        <taxon>Bacillati</taxon>
        <taxon>Bacillota</taxon>
        <taxon>Clostridia</taxon>
        <taxon>Eubacteriales</taxon>
        <taxon>Desulfitobacteriaceae</taxon>
        <taxon>Desulfosporosinus</taxon>
    </lineage>
</organism>
<dbReference type="Proteomes" id="UP000005262">
    <property type="component" value="Chromosome"/>
</dbReference>
<reference evidence="1 2" key="1">
    <citation type="journal article" date="2012" name="J. Bacteriol.">
        <title>Complete genome sequences of Desulfosporosinus orientis DSM765T, Desulfosporosinus youngiae DSM17734T, Desulfosporosinus meridiei DSM13257T, and Desulfosporosinus acidiphilus DSM22704T.</title>
        <authorList>
            <person name="Pester M."/>
            <person name="Brambilla E."/>
            <person name="Alazard D."/>
            <person name="Rattei T."/>
            <person name="Weinmaier T."/>
            <person name="Han J."/>
            <person name="Lucas S."/>
            <person name="Lapidus A."/>
            <person name="Cheng J.F."/>
            <person name="Goodwin L."/>
            <person name="Pitluck S."/>
            <person name="Peters L."/>
            <person name="Ovchinnikova G."/>
            <person name="Teshima H."/>
            <person name="Detter J.C."/>
            <person name="Han C.S."/>
            <person name="Tapia R."/>
            <person name="Land M.L."/>
            <person name="Hauser L."/>
            <person name="Kyrpides N.C."/>
            <person name="Ivanova N.N."/>
            <person name="Pagani I."/>
            <person name="Huntmann M."/>
            <person name="Wei C.L."/>
            <person name="Davenport K.W."/>
            <person name="Daligault H."/>
            <person name="Chain P.S."/>
            <person name="Chen A."/>
            <person name="Mavromatis K."/>
            <person name="Markowitz V."/>
            <person name="Szeto E."/>
            <person name="Mikhailova N."/>
            <person name="Pati A."/>
            <person name="Wagner M."/>
            <person name="Woyke T."/>
            <person name="Ollivier B."/>
            <person name="Klenk H.P."/>
            <person name="Spring S."/>
            <person name="Loy A."/>
        </authorList>
    </citation>
    <scope>NUCLEOTIDE SEQUENCE [LARGE SCALE GENOMIC DNA]</scope>
    <source>
        <strain evidence="2">ATCC BAA-275 / DSM 13257 / NCIMB 13706 / S10</strain>
    </source>
</reference>
<dbReference type="HOGENOM" id="CLU_2141865_0_0_9"/>
<keyword evidence="2" id="KW-1185">Reference proteome</keyword>